<feature type="compositionally biased region" description="Polar residues" evidence="1">
    <location>
        <begin position="195"/>
        <end position="207"/>
    </location>
</feature>
<feature type="region of interest" description="Disordered" evidence="1">
    <location>
        <begin position="156"/>
        <end position="226"/>
    </location>
</feature>
<reference evidence="3" key="1">
    <citation type="submission" date="2010-08" db="EMBL/GenBank/DDBJ databases">
        <authorList>
            <consortium name="Caenorhabditis japonica Sequencing Consortium"/>
            <person name="Wilson R.K."/>
        </authorList>
    </citation>
    <scope>NUCLEOTIDE SEQUENCE [LARGE SCALE GENOMIC DNA]</scope>
    <source>
        <strain evidence="3">DF5081</strain>
    </source>
</reference>
<dbReference type="GO" id="GO:0032154">
    <property type="term" value="C:cleavage furrow"/>
    <property type="evidence" value="ECO:0007669"/>
    <property type="project" value="TreeGrafter"/>
</dbReference>
<dbReference type="EnsemblMetazoa" id="CJA09590.1">
    <property type="protein sequence ID" value="CJA09590.1"/>
    <property type="gene ID" value="WBGene00128794"/>
</dbReference>
<evidence type="ECO:0000256" key="1">
    <source>
        <dbReference type="SAM" id="MobiDB-lite"/>
    </source>
</evidence>
<dbReference type="PANTHER" id="PTHR46603:SF1">
    <property type="entry name" value="ABSCISSION_NOCUT CHECKPOINT REGULATOR"/>
    <property type="match status" value="1"/>
</dbReference>
<proteinExistence type="predicted"/>
<feature type="compositionally biased region" description="Basic and acidic residues" evidence="1">
    <location>
        <begin position="176"/>
        <end position="185"/>
    </location>
</feature>
<feature type="compositionally biased region" description="Acidic residues" evidence="1">
    <location>
        <begin position="165"/>
        <end position="175"/>
    </location>
</feature>
<organism evidence="2 3">
    <name type="scientific">Caenorhabditis japonica</name>
    <dbReference type="NCBI Taxonomy" id="281687"/>
    <lineage>
        <taxon>Eukaryota</taxon>
        <taxon>Metazoa</taxon>
        <taxon>Ecdysozoa</taxon>
        <taxon>Nematoda</taxon>
        <taxon>Chromadorea</taxon>
        <taxon>Rhabditida</taxon>
        <taxon>Rhabditina</taxon>
        <taxon>Rhabditomorpha</taxon>
        <taxon>Rhabditoidea</taxon>
        <taxon>Rhabditidae</taxon>
        <taxon>Peloderinae</taxon>
        <taxon>Caenorhabditis</taxon>
    </lineage>
</organism>
<feature type="region of interest" description="Disordered" evidence="1">
    <location>
        <begin position="60"/>
        <end position="96"/>
    </location>
</feature>
<dbReference type="GO" id="GO:0009838">
    <property type="term" value="P:abscission"/>
    <property type="evidence" value="ECO:0007669"/>
    <property type="project" value="TreeGrafter"/>
</dbReference>
<accession>A0A8R1HRG5</accession>
<dbReference type="GO" id="GO:0030496">
    <property type="term" value="C:midbody"/>
    <property type="evidence" value="ECO:0007669"/>
    <property type="project" value="TreeGrafter"/>
</dbReference>
<reference evidence="2" key="2">
    <citation type="submission" date="2022-06" db="UniProtKB">
        <authorList>
            <consortium name="EnsemblMetazoa"/>
        </authorList>
    </citation>
    <scope>IDENTIFICATION</scope>
    <source>
        <strain evidence="2">DF5081</strain>
    </source>
</reference>
<dbReference type="GO" id="GO:0032266">
    <property type="term" value="F:phosphatidylinositol-3-phosphate binding"/>
    <property type="evidence" value="ECO:0007669"/>
    <property type="project" value="TreeGrafter"/>
</dbReference>
<dbReference type="GO" id="GO:0005813">
    <property type="term" value="C:centrosome"/>
    <property type="evidence" value="ECO:0007669"/>
    <property type="project" value="TreeGrafter"/>
</dbReference>
<name>A0A8R1HRG5_CAEJA</name>
<dbReference type="AlphaFoldDB" id="A0A8R1HRG5"/>
<sequence length="226" mass="26236">MPEFLFEWFHSSSADTLQINSNNPADLIRQAQDRARIEEKEEAAEKKDWDDLEERRRRVFEMDEAGNQKEVTDEERGARESVISGASGETEFSDATKEEMNEINSLLFDAEKRVAETRKQEEHDAAELRTLMRTTRQKSLDAMQWNDKITKQIGGFWDRQNEKEAENEDEDDKSLDEETFKKILYEAENSEDVPKQQNAPVVKTTESSPKKKGFFGKFFGGKDSKH</sequence>
<dbReference type="Proteomes" id="UP000005237">
    <property type="component" value="Unassembled WGS sequence"/>
</dbReference>
<feature type="compositionally biased region" description="Basic and acidic residues" evidence="1">
    <location>
        <begin position="60"/>
        <end position="79"/>
    </location>
</feature>
<dbReference type="GO" id="GO:0044878">
    <property type="term" value="P:mitotic cytokinesis checkpoint signaling"/>
    <property type="evidence" value="ECO:0007669"/>
    <property type="project" value="TreeGrafter"/>
</dbReference>
<dbReference type="PANTHER" id="PTHR46603">
    <property type="entry name" value="ABSCISSION/NOCUT CHECKPOINT REGULATOR"/>
    <property type="match status" value="1"/>
</dbReference>
<evidence type="ECO:0000313" key="2">
    <source>
        <dbReference type="EnsemblMetazoa" id="CJA09590.1"/>
    </source>
</evidence>
<protein>
    <submittedName>
        <fullName evidence="2">Uncharacterized protein</fullName>
    </submittedName>
</protein>
<evidence type="ECO:0000313" key="3">
    <source>
        <dbReference type="Proteomes" id="UP000005237"/>
    </source>
</evidence>
<keyword evidence="3" id="KW-1185">Reference proteome</keyword>